<dbReference type="GO" id="GO:0005524">
    <property type="term" value="F:ATP binding"/>
    <property type="evidence" value="ECO:0007669"/>
    <property type="project" value="UniProtKB-UniRule"/>
</dbReference>
<evidence type="ECO:0000313" key="14">
    <source>
        <dbReference type="Proteomes" id="UP000036771"/>
    </source>
</evidence>
<keyword evidence="9 10" id="KW-0066">ATP synthesis</keyword>
<dbReference type="Proteomes" id="UP000036771">
    <property type="component" value="Unassembled WGS sequence"/>
</dbReference>
<dbReference type="Gene3D" id="2.60.15.10">
    <property type="entry name" value="F0F1 ATP synthase delta/epsilon subunit, N-terminal"/>
    <property type="match status" value="1"/>
</dbReference>
<dbReference type="GO" id="GO:0045259">
    <property type="term" value="C:proton-transporting ATP synthase complex"/>
    <property type="evidence" value="ECO:0007669"/>
    <property type="project" value="UniProtKB-KW"/>
</dbReference>
<dbReference type="GO" id="GO:0012505">
    <property type="term" value="C:endomembrane system"/>
    <property type="evidence" value="ECO:0007669"/>
    <property type="project" value="UniProtKB-SubCell"/>
</dbReference>
<evidence type="ECO:0000256" key="10">
    <source>
        <dbReference type="HAMAP-Rule" id="MF_00530"/>
    </source>
</evidence>
<organism evidence="13 14">
    <name type="scientific">Caedimonas varicaedens</name>
    <dbReference type="NCBI Taxonomy" id="1629334"/>
    <lineage>
        <taxon>Bacteria</taxon>
        <taxon>Pseudomonadati</taxon>
        <taxon>Pseudomonadota</taxon>
        <taxon>Alphaproteobacteria</taxon>
        <taxon>Holosporales</taxon>
        <taxon>Caedimonadaceae</taxon>
        <taxon>Caedimonas</taxon>
    </lineage>
</organism>
<proteinExistence type="inferred from homology"/>
<comment type="caution">
    <text evidence="13">The sequence shown here is derived from an EMBL/GenBank/DDBJ whole genome shotgun (WGS) entry which is preliminary data.</text>
</comment>
<evidence type="ECO:0000256" key="5">
    <source>
        <dbReference type="ARBA" id="ARBA00022781"/>
    </source>
</evidence>
<comment type="subcellular location">
    <subcellularLocation>
        <location evidence="10">Cell membrane</location>
        <topology evidence="10">Peripheral membrane protein</topology>
    </subcellularLocation>
    <subcellularLocation>
        <location evidence="2">Endomembrane system</location>
        <topology evidence="2">Peripheral membrane protein</topology>
    </subcellularLocation>
</comment>
<keyword evidence="4 10" id="KW-0813">Transport</keyword>
<dbReference type="GO" id="GO:0005886">
    <property type="term" value="C:plasma membrane"/>
    <property type="evidence" value="ECO:0007669"/>
    <property type="project" value="UniProtKB-SubCell"/>
</dbReference>
<dbReference type="PANTHER" id="PTHR13822:SF10">
    <property type="entry name" value="ATP SYNTHASE EPSILON CHAIN, CHLOROPLASTIC"/>
    <property type="match status" value="1"/>
</dbReference>
<sequence length="138" mass="15413">MTDKLDFRLVSPEKLVFEAPVSMAVIPGQEGDFGVLPRHASLLSTLRPGLVYIYQDGAILHRIYVGSGFANVNENGCTVMAEDCIFLQDFDKTELESIIREKLEELEIARSTEEKEALHRDLHLANIKLQIIAKNADG</sequence>
<dbReference type="AlphaFoldDB" id="A0A0K8MDD8"/>
<dbReference type="STRING" id="1629334.Cva_01128"/>
<evidence type="ECO:0000256" key="7">
    <source>
        <dbReference type="ARBA" id="ARBA00023136"/>
    </source>
</evidence>
<evidence type="ECO:0000259" key="12">
    <source>
        <dbReference type="Pfam" id="PF02823"/>
    </source>
</evidence>
<dbReference type="OrthoDB" id="9799969at2"/>
<dbReference type="EMBL" id="BBVC01000061">
    <property type="protein sequence ID" value="GAO98467.1"/>
    <property type="molecule type" value="Genomic_DNA"/>
</dbReference>
<evidence type="ECO:0000256" key="8">
    <source>
        <dbReference type="ARBA" id="ARBA00023196"/>
    </source>
</evidence>
<evidence type="ECO:0000256" key="3">
    <source>
        <dbReference type="ARBA" id="ARBA00005712"/>
    </source>
</evidence>
<dbReference type="Pfam" id="PF02823">
    <property type="entry name" value="ATP-synt_DE_N"/>
    <property type="match status" value="1"/>
</dbReference>
<reference evidence="13 14" key="1">
    <citation type="submission" date="2015-03" db="EMBL/GenBank/DDBJ databases">
        <title>Caedibacter varicaedens, whole genome shotgun sequence.</title>
        <authorList>
            <person name="Suzuki H."/>
            <person name="Dapper A.L."/>
            <person name="Gibson A.K."/>
            <person name="Jackson C."/>
            <person name="Lee H."/>
            <person name="Pejaver V.R."/>
            <person name="Doak T."/>
            <person name="Lynch M."/>
        </authorList>
    </citation>
    <scope>NUCLEOTIDE SEQUENCE [LARGE SCALE GENOMIC DNA]</scope>
</reference>
<dbReference type="PANTHER" id="PTHR13822">
    <property type="entry name" value="ATP SYNTHASE DELTA/EPSILON CHAIN"/>
    <property type="match status" value="1"/>
</dbReference>
<name>A0A0K8MDD8_9PROT</name>
<dbReference type="InterPro" id="IPR020546">
    <property type="entry name" value="ATP_synth_F1_dsu/esu_N"/>
</dbReference>
<feature type="domain" description="ATP synthase F1 complex delta/epsilon subunit N-terminal" evidence="12">
    <location>
        <begin position="6"/>
        <end position="83"/>
    </location>
</feature>
<keyword evidence="8 10" id="KW-0139">CF(1)</keyword>
<keyword evidence="5 10" id="KW-0375">Hydrogen ion transport</keyword>
<dbReference type="HAMAP" id="MF_00530">
    <property type="entry name" value="ATP_synth_epsil_bac"/>
    <property type="match status" value="1"/>
</dbReference>
<evidence type="ECO:0000256" key="11">
    <source>
        <dbReference type="RuleBase" id="RU003656"/>
    </source>
</evidence>
<comment type="similarity">
    <text evidence="3 10 11">Belongs to the ATPase epsilon chain family.</text>
</comment>
<evidence type="ECO:0000256" key="4">
    <source>
        <dbReference type="ARBA" id="ARBA00022448"/>
    </source>
</evidence>
<evidence type="ECO:0000313" key="13">
    <source>
        <dbReference type="EMBL" id="GAO98467.1"/>
    </source>
</evidence>
<dbReference type="NCBIfam" id="TIGR01216">
    <property type="entry name" value="ATP_synt_epsi"/>
    <property type="match status" value="1"/>
</dbReference>
<evidence type="ECO:0000256" key="6">
    <source>
        <dbReference type="ARBA" id="ARBA00023065"/>
    </source>
</evidence>
<dbReference type="GO" id="GO:0046933">
    <property type="term" value="F:proton-transporting ATP synthase activity, rotational mechanism"/>
    <property type="evidence" value="ECO:0007669"/>
    <property type="project" value="UniProtKB-UniRule"/>
</dbReference>
<protein>
    <recommendedName>
        <fullName evidence="10">ATP synthase epsilon chain</fullName>
    </recommendedName>
    <alternativeName>
        <fullName evidence="10">ATP synthase F1 sector epsilon subunit</fullName>
    </alternativeName>
    <alternativeName>
        <fullName evidence="10">F-ATPase epsilon subunit</fullName>
    </alternativeName>
</protein>
<dbReference type="SUPFAM" id="SSF51344">
    <property type="entry name" value="Epsilon subunit of F1F0-ATP synthase N-terminal domain"/>
    <property type="match status" value="1"/>
</dbReference>
<evidence type="ECO:0000256" key="2">
    <source>
        <dbReference type="ARBA" id="ARBA00004184"/>
    </source>
</evidence>
<comment type="subunit">
    <text evidence="10 11">F-type ATPases have 2 components, CF(1) - the catalytic core - and CF(0) - the membrane proton channel. CF(1) has five subunits: alpha(3), beta(3), gamma(1), delta(1), epsilon(1). CF(0) has three main subunits: a, b and c.</text>
</comment>
<accession>A0A0K8MDD8</accession>
<dbReference type="CDD" id="cd12152">
    <property type="entry name" value="F1-ATPase_delta"/>
    <property type="match status" value="1"/>
</dbReference>
<gene>
    <name evidence="10 13" type="primary">atpC</name>
    <name evidence="13" type="ORF">Cva_01128</name>
</gene>
<dbReference type="InterPro" id="IPR001469">
    <property type="entry name" value="ATP_synth_F1_dsu/esu"/>
</dbReference>
<dbReference type="InterPro" id="IPR036771">
    <property type="entry name" value="ATPsynth_dsu/esu_N"/>
</dbReference>
<keyword evidence="10" id="KW-1003">Cell membrane</keyword>
<keyword evidence="6 10" id="KW-0406">Ion transport</keyword>
<keyword evidence="7 10" id="KW-0472">Membrane</keyword>
<keyword evidence="14" id="KW-1185">Reference proteome</keyword>
<evidence type="ECO:0000256" key="9">
    <source>
        <dbReference type="ARBA" id="ARBA00023310"/>
    </source>
</evidence>
<comment type="function">
    <text evidence="1 10">Produces ATP from ADP in the presence of a proton gradient across the membrane.</text>
</comment>
<evidence type="ECO:0000256" key="1">
    <source>
        <dbReference type="ARBA" id="ARBA00003543"/>
    </source>
</evidence>